<dbReference type="InterPro" id="IPR027417">
    <property type="entry name" value="P-loop_NTPase"/>
</dbReference>
<dbReference type="PANTHER" id="PTHR45732:SF7">
    <property type="entry name" value="ADP-RIBOSYLATION FACTOR-LIKE PROTEIN 8"/>
    <property type="match status" value="1"/>
</dbReference>
<sequence length="99" mass="11372">MLMLFRFVVDSSDYERMEEAKRELHALVARASLHGVPLLVLANKNDLPKAFSSKELIVAFDLEEIRSREVACYSISAKNAVNIDVTLQWILKHAKKHYE</sequence>
<dbReference type="VEuPathDB" id="MicrosporidiaDB:DI09_1p100"/>
<dbReference type="Pfam" id="PF00025">
    <property type="entry name" value="Arf"/>
    <property type="match status" value="1"/>
</dbReference>
<name>A0A098VT51_9MICR</name>
<reference evidence="4 5" key="1">
    <citation type="submission" date="2014-04" db="EMBL/GenBank/DDBJ databases">
        <title>A new species of microsporidia sheds light on the evolution of extreme parasitism.</title>
        <authorList>
            <person name="Haag K.L."/>
            <person name="James T.Y."/>
            <person name="Larsson R."/>
            <person name="Schaer T.M."/>
            <person name="Refardt D."/>
            <person name="Pombert J.-F."/>
            <person name="Ebert D."/>
        </authorList>
    </citation>
    <scope>NUCLEOTIDE SEQUENCE [LARGE SCALE GENOMIC DNA]</scope>
    <source>
        <strain evidence="4 5">UGP3</strain>
        <tissue evidence="4">Spores</tissue>
    </source>
</reference>
<keyword evidence="5" id="KW-1185">Reference proteome</keyword>
<feature type="binding site" evidence="3">
    <location>
        <begin position="43"/>
        <end position="46"/>
    </location>
    <ligand>
        <name>GTP</name>
        <dbReference type="ChEBI" id="CHEBI:37565"/>
    </ligand>
</feature>
<accession>A0A098VT51</accession>
<organism evidence="4 5">
    <name type="scientific">Mitosporidium daphniae</name>
    <dbReference type="NCBI Taxonomy" id="1485682"/>
    <lineage>
        <taxon>Eukaryota</taxon>
        <taxon>Fungi</taxon>
        <taxon>Fungi incertae sedis</taxon>
        <taxon>Microsporidia</taxon>
        <taxon>Mitosporidium</taxon>
    </lineage>
</organism>
<protein>
    <submittedName>
        <fullName evidence="4">ARF/SAR family small GTPase</fullName>
    </submittedName>
</protein>
<dbReference type="RefSeq" id="XP_013238587.1">
    <property type="nucleotide sequence ID" value="XM_013383133.1"/>
</dbReference>
<evidence type="ECO:0000256" key="1">
    <source>
        <dbReference type="ARBA" id="ARBA00022741"/>
    </source>
</evidence>
<evidence type="ECO:0000313" key="5">
    <source>
        <dbReference type="Proteomes" id="UP000029725"/>
    </source>
</evidence>
<dbReference type="Gene3D" id="3.40.50.300">
    <property type="entry name" value="P-loop containing nucleotide triphosphate hydrolases"/>
    <property type="match status" value="1"/>
</dbReference>
<dbReference type="GO" id="GO:0005525">
    <property type="term" value="F:GTP binding"/>
    <property type="evidence" value="ECO:0007669"/>
    <property type="project" value="UniProtKB-KW"/>
</dbReference>
<evidence type="ECO:0000313" key="4">
    <source>
        <dbReference type="EMBL" id="KGG52160.1"/>
    </source>
</evidence>
<dbReference type="OrthoDB" id="2011769at2759"/>
<dbReference type="HOGENOM" id="CLU_2320928_0_0_1"/>
<dbReference type="EMBL" id="JMKJ01000111">
    <property type="protein sequence ID" value="KGG52160.1"/>
    <property type="molecule type" value="Genomic_DNA"/>
</dbReference>
<comment type="caution">
    <text evidence="4">The sequence shown here is derived from an EMBL/GenBank/DDBJ whole genome shotgun (WGS) entry which is preliminary data.</text>
</comment>
<evidence type="ECO:0000256" key="2">
    <source>
        <dbReference type="ARBA" id="ARBA00023134"/>
    </source>
</evidence>
<evidence type="ECO:0000256" key="3">
    <source>
        <dbReference type="PIRSR" id="PIRSR606689-1"/>
    </source>
</evidence>
<dbReference type="PANTHER" id="PTHR45732">
    <property type="entry name" value="ADP-RIBOSYLATION FACTOR-LIKE PROTEIN 8"/>
    <property type="match status" value="1"/>
</dbReference>
<proteinExistence type="predicted"/>
<keyword evidence="2 3" id="KW-0342">GTP-binding</keyword>
<dbReference type="GeneID" id="25258897"/>
<dbReference type="GO" id="GO:0003924">
    <property type="term" value="F:GTPase activity"/>
    <property type="evidence" value="ECO:0007669"/>
    <property type="project" value="InterPro"/>
</dbReference>
<dbReference type="AlphaFoldDB" id="A0A098VT51"/>
<dbReference type="InterPro" id="IPR006689">
    <property type="entry name" value="Small_GTPase_ARF/SAR"/>
</dbReference>
<dbReference type="SUPFAM" id="SSF52540">
    <property type="entry name" value="P-loop containing nucleoside triphosphate hydrolases"/>
    <property type="match status" value="1"/>
</dbReference>
<gene>
    <name evidence="4" type="ORF">DI09_1p100</name>
</gene>
<keyword evidence="1 3" id="KW-0547">Nucleotide-binding</keyword>
<dbReference type="Proteomes" id="UP000029725">
    <property type="component" value="Unassembled WGS sequence"/>
</dbReference>